<evidence type="ECO:0000313" key="1">
    <source>
        <dbReference type="EMBL" id="MDU9000969.1"/>
    </source>
</evidence>
<dbReference type="EMBL" id="JARAKF010000002">
    <property type="protein sequence ID" value="MDU9000969.1"/>
    <property type="molecule type" value="Genomic_DNA"/>
</dbReference>
<accession>A0ABU3V454</accession>
<evidence type="ECO:0000313" key="2">
    <source>
        <dbReference type="Proteomes" id="UP001257627"/>
    </source>
</evidence>
<organism evidence="1 2">
    <name type="scientific">Streptomyces mirabilis</name>
    <dbReference type="NCBI Taxonomy" id="68239"/>
    <lineage>
        <taxon>Bacteria</taxon>
        <taxon>Bacillati</taxon>
        <taxon>Actinomycetota</taxon>
        <taxon>Actinomycetes</taxon>
        <taxon>Kitasatosporales</taxon>
        <taxon>Streptomycetaceae</taxon>
        <taxon>Streptomyces</taxon>
    </lineage>
</organism>
<gene>
    <name evidence="1" type="ORF">PU648_53600</name>
</gene>
<sequence length="55" mass="5937">MGVLAWGFGWWVIQQVEVRTCTAPSATLDKGLWYSSDATVTYDIEGGGKGARRGS</sequence>
<protein>
    <submittedName>
        <fullName evidence="1">Uncharacterized protein</fullName>
    </submittedName>
</protein>
<comment type="caution">
    <text evidence="1">The sequence shown here is derived from an EMBL/GenBank/DDBJ whole genome shotgun (WGS) entry which is preliminary data.</text>
</comment>
<keyword evidence="2" id="KW-1185">Reference proteome</keyword>
<dbReference type="RefSeq" id="WP_316738237.1">
    <property type="nucleotide sequence ID" value="NZ_CP107955.1"/>
</dbReference>
<dbReference type="Proteomes" id="UP001257627">
    <property type="component" value="Unassembled WGS sequence"/>
</dbReference>
<reference evidence="1 2" key="1">
    <citation type="submission" date="2023-02" db="EMBL/GenBank/DDBJ databases">
        <authorList>
            <person name="Maleckis M."/>
        </authorList>
    </citation>
    <scope>NUCLEOTIDE SEQUENCE [LARGE SCALE GENOMIC DNA]</scope>
    <source>
        <strain evidence="1 2">P8-A2</strain>
    </source>
</reference>
<name>A0ABU3V454_9ACTN</name>
<proteinExistence type="predicted"/>